<sequence>MMYDIVDRIGHILRRAEKAHGRTDLTLLQVLEAAEHSQQPHLSRRVQQLVLTLSMDPEPNWWKKLARHVSRVQSMQGTMSSPTATDRFLDVMASPHHRRDELKQSRTQVAVPVDHPNHHHVHVFRVLASAFEGWAKVAKNLRATRHRQLQASSPPHHQQPRRGLPPVQFKALVRWLQLVWPASDDETQMNLSHSFHGRNRAIQLASDRLLRRWTLTKVWRGWMHDVARCTLRNVDVQRRWHRATLRRRRSCFLAWRLWAIHFGPKRRQLQTAHAHVVTRRTWQRWLQALEHAYTCRKQQHVALCRVLRSWGQFVGQRHRQRLGLERTTTNRSRRVLLEAWRQWQHTSSTQRQGRELAVRCDAVAMHHATARGVAQWRRWFATRQHHHIVTATVLQHVHRTMTRTTWRVWSAYVAVRRRVQMLQTTLPRLFTAALHGHYLHTWRYCAKQSAQEAKTVTAAVQFRRRARFWREWKQRKLIAAVVHTFRTQMKHHVRRMAFCVWLQYVDENRCTHRMLESQWAHRNSRQVARAFAGWYQHWRRRTGLHTAVRVLAGRRLTTLLRSWRELTRHRRHIRLHVFVHGLALHSLLGTRRWWTVWNSEYNKLKTVESHCQQRLLRRVDGIFTVWRQYARKHRSWRAAVSTMRRSTLTSTTRRLLRLWSGVTKAGRAVRRVLAQHTDGRNRRRTHRVWRQWVARVIARTSMRCKLLAAMTWQHERCLGTTFAGWRRVLHTQKHLRAKSRLVCQTLSLNHVGRMFQQWRGLVHNAQGKKELDDRCISRRLCQAVQCWHRRAGLLRRVRHTLPRALGCSQRHTFLRSWRRWCTYTHMAQRTRQQCDLAEVAWTRRTVRNAWQAWTRYSRATVAIRLKSHQCQAARARRQLHVAVTTLHTTATFQRQLRQWTTLRSCHFFTSVAARVLERWQQHTRTQSGRRRARTAQVAHMQRRWQHAAVQHWHNATKSKRLWTAKLGQAKRWFHASTVHVAWTTWKVQIALVRRQKHSMRGIVQRWHQLDLAGRMLRWRAYADHRLHRSHQTAAAATAFQRALCRRALTQWQQRRIAQLALKRRLQDLLGTRRLAQLQHCTATWRSFVHSKQMLVAKLHEFMATSSATLMSTRFALWSRHAWLAPQLRAFRYHRHIRICHLVLREWRQRVDLRHRFSAVVALLEGRSMSSLFSTWRASVFLASQRRVMALEIAHATTTRRHLQLVWRRWRQWQHSRPLLRRVAALWPRSQQYQAIHTWQHALHPLVALESQLTLASAHRRGLWIWKQWRILHLRRCRQATTQAAVDAFVDLLDQSDNATTVVCTAAIHRWQCVAALRGFERWREMASAQRLDRTNSIRALQHWLVRQLSRRFDLWREMVHLQRRHRAAIAHCHTHRKALVLAQWAQFTQDIHVQRELKHVATHHWTAASRHRALTAWVQFKHEAGRLQQTARTIRAGAVRRCRRLRWTVWTAYVAHRRSRRHLAHLLRAFRCQVVLKAALRSWRYITRTLVDTRTALQATVLRLEVLVQLPCLRAWREWTLKRQRRRHMIQTLERGRRWSMLHVQFYRWLTAIRYRQSRRHRIHRHHMHRGVAALVYRRQTRMDLRVLVTKARTYAEMKQERRRWTLFCMWHLWARRQRELRLATAFAAHCHIQRWRRWAVRTHSLRSTTHHIMQRWATHTIRCVFDTLSRHVMQSKLAAMATTKSHRNLVHKAFVGWAGYRHTRQTRQVRCTSLLRNYWTNALATRWRRWRDLVRKRRRVRATNLPRAVPTECWREWRVRFKVATAGRVALCRRKWVTWQLAVRARQRKLNCTDVAEQRSKQRAVQRWRCFQREKTTLALRHNRALVLLTGRTAARFLILWKQFAARQHLCRQQLTALSDRSARRQYLAVAMAWIAHFRIDQRRKQRIALGVARTQQRRQQRAVVAWVQFVSHQHHHALQDDLAWQFRAQAVVLRCFQRWIRLVLDQQVRRAKCARVGHVIMGHVVQRLFMTWQHYSQAKQLTAKRHDLAVRVFEANSCRWVWTAWTKRMAAARWRARATKMATQHITTAHWRQWKHHHVTVQVLKRLGAITRSLLAQCLAGWSTVTATARSHRAILSTIQCQRGGRSRASVFNAWKQQAWLRATKLHLTSRWYAKLAVQVWAAWRQYMQRGAAAAALTDRRTRFLETVRRDRWRWWRHLFVATRHCRLHKLEVVLRGWRVAGAARRRAVQIVATTRSARTQGQARSVLMTWHVHVTAVKATQRYLIWSHRRDQWINRMDRVRCKRMVHTHWYVWVHYAAIRTVQTRQWRAAQTARISRRMWNGWLTFKVSQQVLRRAQQRRTAIGLSDAVSQWFIWTQLHFVARTQWLQAAANARHRNLRRRWHVWRTKVAISIQVGAVATTRHMRQRRQLWHEWQVQVHVARQTRQAVAYARVREIGRRLHQWLAFVRFGRCFRRLHCRAGTRRLRRFVRLWVAYGDARAASRRHFEEGQRNLNTWKKRAAVSAWKRRWLRTVHLQSAKRFRQSQLWQQWRSRVLMNYADRFFAKSTVQRCWTSWRQLADGTKRCRAFRRGWRRRHLHDVLRAWLGMAKTRHIQAQAAEYATLKAKTRVLVAWQRAVAVQKMHAEAMAETAARRGREWNLRTRWRQWNEVRHRAKQRWTRLRKQLKRWSSDKQVKELRRLWHAWTDVTTRRQKLREFLDRRQGSDMTRAWTAWGQWRHRQQFQRLDKRRADGHFGECIQRKVLFHWHVYAAACNHRRPG</sequence>
<dbReference type="RefSeq" id="XP_009820919.1">
    <property type="nucleotide sequence ID" value="XM_009822617.1"/>
</dbReference>
<proteinExistence type="predicted"/>
<organism evidence="1">
    <name type="scientific">Aphanomyces astaci</name>
    <name type="common">Crayfish plague agent</name>
    <dbReference type="NCBI Taxonomy" id="112090"/>
    <lineage>
        <taxon>Eukaryota</taxon>
        <taxon>Sar</taxon>
        <taxon>Stramenopiles</taxon>
        <taxon>Oomycota</taxon>
        <taxon>Saprolegniomycetes</taxon>
        <taxon>Saprolegniales</taxon>
        <taxon>Verrucalvaceae</taxon>
        <taxon>Aphanomyces</taxon>
    </lineage>
</organism>
<protein>
    <submittedName>
        <fullName evidence="1">Uncharacterized protein</fullName>
    </submittedName>
</protein>
<accession>W4HB72</accession>
<gene>
    <name evidence="1" type="ORF">H257_00091</name>
</gene>
<name>W4HB72_APHAT</name>
<dbReference type="GeneID" id="20802087"/>
<evidence type="ECO:0000313" key="1">
    <source>
        <dbReference type="EMBL" id="ETV88519.1"/>
    </source>
</evidence>
<dbReference type="STRING" id="112090.W4HB72"/>
<dbReference type="OrthoDB" id="78833at2759"/>
<dbReference type="EMBL" id="KI913114">
    <property type="protein sequence ID" value="ETV88519.1"/>
    <property type="molecule type" value="Genomic_DNA"/>
</dbReference>
<reference evidence="1" key="1">
    <citation type="submission" date="2013-12" db="EMBL/GenBank/DDBJ databases">
        <title>The Genome Sequence of Aphanomyces astaci APO3.</title>
        <authorList>
            <consortium name="The Broad Institute Genomics Platform"/>
            <person name="Russ C."/>
            <person name="Tyler B."/>
            <person name="van West P."/>
            <person name="Dieguez-Uribeondo J."/>
            <person name="Young S.K."/>
            <person name="Zeng Q."/>
            <person name="Gargeya S."/>
            <person name="Fitzgerald M."/>
            <person name="Abouelleil A."/>
            <person name="Alvarado L."/>
            <person name="Chapman S.B."/>
            <person name="Gainer-Dewar J."/>
            <person name="Goldberg J."/>
            <person name="Griggs A."/>
            <person name="Gujja S."/>
            <person name="Hansen M."/>
            <person name="Howarth C."/>
            <person name="Imamovic A."/>
            <person name="Ireland A."/>
            <person name="Larimer J."/>
            <person name="McCowan C."/>
            <person name="Murphy C."/>
            <person name="Pearson M."/>
            <person name="Poon T.W."/>
            <person name="Priest M."/>
            <person name="Roberts A."/>
            <person name="Saif S."/>
            <person name="Shea T."/>
            <person name="Sykes S."/>
            <person name="Wortman J."/>
            <person name="Nusbaum C."/>
            <person name="Birren B."/>
        </authorList>
    </citation>
    <scope>NUCLEOTIDE SEQUENCE [LARGE SCALE GENOMIC DNA]</scope>
    <source>
        <strain evidence="1">APO3</strain>
    </source>
</reference>
<dbReference type="VEuPathDB" id="FungiDB:H257_00091"/>